<dbReference type="EMBL" id="MVBK01000057">
    <property type="protein sequence ID" value="OOG23821.1"/>
    <property type="molecule type" value="Genomic_DNA"/>
</dbReference>
<feature type="transmembrane region" description="Helical" evidence="16">
    <location>
        <begin position="170"/>
        <end position="189"/>
    </location>
</feature>
<evidence type="ECO:0000256" key="12">
    <source>
        <dbReference type="ARBA" id="ARBA00023209"/>
    </source>
</evidence>
<keyword evidence="8 16" id="KW-0812">Transmembrane</keyword>
<proteinExistence type="inferred from homology"/>
<dbReference type="Pfam" id="PF01066">
    <property type="entry name" value="CDP-OH_P_transf"/>
    <property type="match status" value="1"/>
</dbReference>
<dbReference type="InterPro" id="IPR050324">
    <property type="entry name" value="CDP-alcohol_PTase-I"/>
</dbReference>
<dbReference type="InterPro" id="IPR048254">
    <property type="entry name" value="CDP_ALCOHOL_P_TRANSF_CS"/>
</dbReference>
<evidence type="ECO:0000256" key="5">
    <source>
        <dbReference type="ARBA" id="ARBA00017171"/>
    </source>
</evidence>
<dbReference type="InterPro" id="IPR004533">
    <property type="entry name" value="CDP-diaglyc--ser_O-PTrfase"/>
</dbReference>
<keyword evidence="13" id="KW-1208">Phospholipid metabolism</keyword>
<evidence type="ECO:0000256" key="2">
    <source>
        <dbReference type="ARBA" id="ARBA00004127"/>
    </source>
</evidence>
<accession>A0A1V3NFH5</accession>
<dbReference type="GO" id="GO:0012505">
    <property type="term" value="C:endomembrane system"/>
    <property type="evidence" value="ECO:0007669"/>
    <property type="project" value="UniProtKB-SubCell"/>
</dbReference>
<evidence type="ECO:0000256" key="8">
    <source>
        <dbReference type="ARBA" id="ARBA00022692"/>
    </source>
</evidence>
<dbReference type="NCBIfam" id="TIGR00473">
    <property type="entry name" value="pssA"/>
    <property type="match status" value="1"/>
</dbReference>
<evidence type="ECO:0000256" key="11">
    <source>
        <dbReference type="ARBA" id="ARBA00023136"/>
    </source>
</evidence>
<evidence type="ECO:0000256" key="3">
    <source>
        <dbReference type="ARBA" id="ARBA00010441"/>
    </source>
</evidence>
<feature type="transmembrane region" description="Helical" evidence="16">
    <location>
        <begin position="20"/>
        <end position="39"/>
    </location>
</feature>
<name>A0A1V3NFH5_9GAMM</name>
<feature type="transmembrane region" description="Helical" evidence="16">
    <location>
        <begin position="138"/>
        <end position="158"/>
    </location>
</feature>
<protein>
    <recommendedName>
        <fullName evidence="5">CDP-diacylglycerol--serine O-phosphatidyltransferase</fullName>
        <ecNumber evidence="4">2.7.8.8</ecNumber>
    </recommendedName>
    <alternativeName>
        <fullName evidence="14">Phosphatidylserine synthase</fullName>
    </alternativeName>
</protein>
<dbReference type="Gene3D" id="1.20.120.1760">
    <property type="match status" value="1"/>
</dbReference>
<feature type="transmembrane region" description="Helical" evidence="16">
    <location>
        <begin position="224"/>
        <end position="241"/>
    </location>
</feature>
<dbReference type="GO" id="GO:0008654">
    <property type="term" value="P:phospholipid biosynthetic process"/>
    <property type="evidence" value="ECO:0007669"/>
    <property type="project" value="UniProtKB-KW"/>
</dbReference>
<evidence type="ECO:0000256" key="10">
    <source>
        <dbReference type="ARBA" id="ARBA00023098"/>
    </source>
</evidence>
<dbReference type="RefSeq" id="WP_077278975.1">
    <property type="nucleotide sequence ID" value="NZ_MVBK01000057.1"/>
</dbReference>
<evidence type="ECO:0000313" key="18">
    <source>
        <dbReference type="Proteomes" id="UP000189462"/>
    </source>
</evidence>
<dbReference type="OrthoDB" id="9777147at2"/>
<comment type="similarity">
    <text evidence="3 15">Belongs to the CDP-alcohol phosphatidyltransferase class-I family.</text>
</comment>
<dbReference type="STRING" id="108003.B1C78_09820"/>
<organism evidence="17 18">
    <name type="scientific">Thioalkalivibrio denitrificans</name>
    <dbReference type="NCBI Taxonomy" id="108003"/>
    <lineage>
        <taxon>Bacteria</taxon>
        <taxon>Pseudomonadati</taxon>
        <taxon>Pseudomonadota</taxon>
        <taxon>Gammaproteobacteria</taxon>
        <taxon>Chromatiales</taxon>
        <taxon>Ectothiorhodospiraceae</taxon>
        <taxon>Thioalkalivibrio</taxon>
    </lineage>
</organism>
<keyword evidence="12" id="KW-0594">Phospholipid biosynthesis</keyword>
<keyword evidence="18" id="KW-1185">Reference proteome</keyword>
<dbReference type="PANTHER" id="PTHR14269">
    <property type="entry name" value="CDP-DIACYLGLYCEROL--GLYCEROL-3-PHOSPHATE 3-PHOSPHATIDYLTRANSFERASE-RELATED"/>
    <property type="match status" value="1"/>
</dbReference>
<dbReference type="GO" id="GO:0016020">
    <property type="term" value="C:membrane"/>
    <property type="evidence" value="ECO:0007669"/>
    <property type="project" value="InterPro"/>
</dbReference>
<keyword evidence="11 16" id="KW-0472">Membrane</keyword>
<dbReference type="GO" id="GO:0003882">
    <property type="term" value="F:CDP-diacylglycerol-serine O-phosphatidyltransferase activity"/>
    <property type="evidence" value="ECO:0007669"/>
    <property type="project" value="UniProtKB-EC"/>
</dbReference>
<evidence type="ECO:0000256" key="14">
    <source>
        <dbReference type="ARBA" id="ARBA00032361"/>
    </source>
</evidence>
<keyword evidence="10" id="KW-0443">Lipid metabolism</keyword>
<dbReference type="InterPro" id="IPR000462">
    <property type="entry name" value="CDP-OH_P_trans"/>
</dbReference>
<keyword evidence="9 16" id="KW-1133">Transmembrane helix</keyword>
<gene>
    <name evidence="17" type="ORF">B1C78_09820</name>
</gene>
<feature type="transmembrane region" description="Helical" evidence="16">
    <location>
        <begin position="201"/>
        <end position="218"/>
    </location>
</feature>
<dbReference type="EC" id="2.7.8.8" evidence="4"/>
<keyword evidence="6" id="KW-0444">Lipid biosynthesis</keyword>
<evidence type="ECO:0000256" key="16">
    <source>
        <dbReference type="SAM" id="Phobius"/>
    </source>
</evidence>
<sequence>MSESETEVSPKVRRGRRGIYLLPNLFTTAALFAGFYAIVAAINGHFTAAAVAVFVAMVLDGVDGRVARMTNTQSAFGAEYDSLSDMVSFGLAPALVVYLWALVDLGQVGWVAAFFYAAAAGLRLARFNTKVGVADKRFFQGLPSPSAAALVAGMVWVWHELGFEGTDLGIMAVIVTVIAGALMVSNITYFSFKDMDFRHRVPFFVVLVILVGLMLAALDPPKVLWAGFLLYALSGPALSVIRWRRRRTRGGEDKDESGKQ</sequence>
<evidence type="ECO:0000256" key="13">
    <source>
        <dbReference type="ARBA" id="ARBA00023264"/>
    </source>
</evidence>
<dbReference type="AlphaFoldDB" id="A0A1V3NFH5"/>
<dbReference type="PROSITE" id="PS00379">
    <property type="entry name" value="CDP_ALCOHOL_P_TRANSF"/>
    <property type="match status" value="1"/>
</dbReference>
<dbReference type="Proteomes" id="UP000189462">
    <property type="component" value="Unassembled WGS sequence"/>
</dbReference>
<evidence type="ECO:0000256" key="1">
    <source>
        <dbReference type="ARBA" id="ARBA00000287"/>
    </source>
</evidence>
<keyword evidence="7 15" id="KW-0808">Transferase</keyword>
<evidence type="ECO:0000256" key="6">
    <source>
        <dbReference type="ARBA" id="ARBA00022516"/>
    </source>
</evidence>
<dbReference type="PANTHER" id="PTHR14269:SF61">
    <property type="entry name" value="CDP-DIACYLGLYCEROL--SERINE O-PHOSPHATIDYLTRANSFERASE"/>
    <property type="match status" value="1"/>
</dbReference>
<evidence type="ECO:0000256" key="4">
    <source>
        <dbReference type="ARBA" id="ARBA00013174"/>
    </source>
</evidence>
<evidence type="ECO:0000313" key="17">
    <source>
        <dbReference type="EMBL" id="OOG23821.1"/>
    </source>
</evidence>
<reference evidence="17 18" key="1">
    <citation type="submission" date="2017-02" db="EMBL/GenBank/DDBJ databases">
        <title>Genomic diversity within the haloalkaliphilic genus Thioalkalivibrio.</title>
        <authorList>
            <person name="Ahn A.-C."/>
            <person name="Meier-Kolthoff J."/>
            <person name="Overmars L."/>
            <person name="Richter M."/>
            <person name="Woyke T."/>
            <person name="Sorokin D.Y."/>
            <person name="Muyzer G."/>
        </authorList>
    </citation>
    <scope>NUCLEOTIDE SEQUENCE [LARGE SCALE GENOMIC DNA]</scope>
    <source>
        <strain evidence="17 18">ALJD</strain>
    </source>
</reference>
<comment type="subcellular location">
    <subcellularLocation>
        <location evidence="2">Endomembrane system</location>
        <topology evidence="2">Multi-pass membrane protein</topology>
    </subcellularLocation>
</comment>
<evidence type="ECO:0000256" key="7">
    <source>
        <dbReference type="ARBA" id="ARBA00022679"/>
    </source>
</evidence>
<evidence type="ECO:0000256" key="15">
    <source>
        <dbReference type="RuleBase" id="RU003750"/>
    </source>
</evidence>
<comment type="caution">
    <text evidence="17">The sequence shown here is derived from an EMBL/GenBank/DDBJ whole genome shotgun (WGS) entry which is preliminary data.</text>
</comment>
<dbReference type="InterPro" id="IPR043130">
    <property type="entry name" value="CDP-OH_PTrfase_TM_dom"/>
</dbReference>
<comment type="catalytic activity">
    <reaction evidence="1">
        <text>a CDP-1,2-diacyl-sn-glycerol + L-serine = a 1,2-diacyl-sn-glycero-3-phospho-L-serine + CMP + H(+)</text>
        <dbReference type="Rhea" id="RHEA:16913"/>
        <dbReference type="ChEBI" id="CHEBI:15378"/>
        <dbReference type="ChEBI" id="CHEBI:33384"/>
        <dbReference type="ChEBI" id="CHEBI:57262"/>
        <dbReference type="ChEBI" id="CHEBI:58332"/>
        <dbReference type="ChEBI" id="CHEBI:60377"/>
        <dbReference type="EC" id="2.7.8.8"/>
    </reaction>
</comment>
<evidence type="ECO:0000256" key="9">
    <source>
        <dbReference type="ARBA" id="ARBA00022989"/>
    </source>
</evidence>